<dbReference type="Pfam" id="PF01523">
    <property type="entry name" value="PmbA_TldD_1st"/>
    <property type="match status" value="1"/>
</dbReference>
<feature type="domain" description="Metalloprotease TldD/E C-terminal" evidence="6">
    <location>
        <begin position="229"/>
        <end position="453"/>
    </location>
</feature>
<reference evidence="7" key="1">
    <citation type="submission" date="2012-01" db="EMBL/GenBank/DDBJ databases">
        <title>The Genome Sequence of Treponema denticola H-22.</title>
        <authorList>
            <consortium name="The Broad Institute Genome Sequencing Platform"/>
            <person name="Earl A."/>
            <person name="Ward D."/>
            <person name="Feldgarden M."/>
            <person name="Gevers D."/>
            <person name="Blanton J.M."/>
            <person name="Fenno C.J."/>
            <person name="Baranova O.V."/>
            <person name="Mathney J."/>
            <person name="Dewhirst F.E."/>
            <person name="Izard J."/>
            <person name="Young S.K."/>
            <person name="Zeng Q."/>
            <person name="Gargeya S."/>
            <person name="Fitzgerald M."/>
            <person name="Haas B."/>
            <person name="Abouelleil A."/>
            <person name="Alvarado L."/>
            <person name="Arachchi H.M."/>
            <person name="Berlin A."/>
            <person name="Chapman S.B."/>
            <person name="Gearin G."/>
            <person name="Goldberg J."/>
            <person name="Griggs A."/>
            <person name="Gujja S."/>
            <person name="Hansen M."/>
            <person name="Heiman D."/>
            <person name="Howarth C."/>
            <person name="Larimer J."/>
            <person name="Lui A."/>
            <person name="MacDonald P.J.P."/>
            <person name="McCowen C."/>
            <person name="Montmayeur A."/>
            <person name="Murphy C."/>
            <person name="Neiman D."/>
            <person name="Pearson M."/>
            <person name="Priest M."/>
            <person name="Roberts A."/>
            <person name="Saif S."/>
            <person name="Shea T."/>
            <person name="Sisk P."/>
            <person name="Stolte C."/>
            <person name="Sykes S."/>
            <person name="Wortman J."/>
            <person name="Nusbaum C."/>
            <person name="Birren B."/>
        </authorList>
    </citation>
    <scope>NUCLEOTIDE SEQUENCE [LARGE SCALE GENOMIC DNA]</scope>
    <source>
        <strain evidence="7">H-22</strain>
    </source>
</reference>
<dbReference type="PANTHER" id="PTHR30624:SF0">
    <property type="entry name" value="METALLOPROTEASE SLR0863"/>
    <property type="match status" value="1"/>
</dbReference>
<dbReference type="PATRIC" id="fig|999432.5.peg.95"/>
<proteinExistence type="inferred from homology"/>
<dbReference type="InterPro" id="IPR036059">
    <property type="entry name" value="TldD/PmbA_sf"/>
</dbReference>
<protein>
    <recommendedName>
        <fullName evidence="8">TldD/PmbA family protein</fullName>
    </recommendedName>
</protein>
<evidence type="ECO:0000259" key="6">
    <source>
        <dbReference type="Pfam" id="PF19289"/>
    </source>
</evidence>
<dbReference type="GO" id="GO:0008237">
    <property type="term" value="F:metallopeptidase activity"/>
    <property type="evidence" value="ECO:0007669"/>
    <property type="project" value="UniProtKB-KW"/>
</dbReference>
<gene>
    <name evidence="7" type="ORF">HMPREF9726_00091</name>
</gene>
<dbReference type="AlphaFoldDB" id="A0A0E2E7B7"/>
<dbReference type="Pfam" id="PF19289">
    <property type="entry name" value="PmbA_TldD_3rd"/>
    <property type="match status" value="1"/>
</dbReference>
<accession>A0A0E2E7B7</accession>
<evidence type="ECO:0000313" key="7">
    <source>
        <dbReference type="EMBL" id="EMB35899.1"/>
    </source>
</evidence>
<organism evidence="7">
    <name type="scientific">Treponema denticola H-22</name>
    <dbReference type="NCBI Taxonomy" id="999432"/>
    <lineage>
        <taxon>Bacteria</taxon>
        <taxon>Pseudomonadati</taxon>
        <taxon>Spirochaetota</taxon>
        <taxon>Spirochaetia</taxon>
        <taxon>Spirochaetales</taxon>
        <taxon>Treponemataceae</taxon>
        <taxon>Treponema</taxon>
    </lineage>
</organism>
<dbReference type="InterPro" id="IPR035068">
    <property type="entry name" value="TldD/PmbA_N"/>
</dbReference>
<evidence type="ECO:0000256" key="4">
    <source>
        <dbReference type="ARBA" id="ARBA00023049"/>
    </source>
</evidence>
<comment type="similarity">
    <text evidence="1">Belongs to the peptidase U62 family.</text>
</comment>
<dbReference type="InterPro" id="IPR002510">
    <property type="entry name" value="Metalloprtase-TldD/E_N"/>
</dbReference>
<evidence type="ECO:0000259" key="5">
    <source>
        <dbReference type="Pfam" id="PF01523"/>
    </source>
</evidence>
<dbReference type="GO" id="GO:0006508">
    <property type="term" value="P:proteolysis"/>
    <property type="evidence" value="ECO:0007669"/>
    <property type="project" value="UniProtKB-KW"/>
</dbReference>
<dbReference type="HOGENOM" id="CLU_026425_1_2_12"/>
<dbReference type="SUPFAM" id="SSF111283">
    <property type="entry name" value="Putative modulator of DNA gyrase, PmbA/TldD"/>
    <property type="match status" value="1"/>
</dbReference>
<evidence type="ECO:0000256" key="3">
    <source>
        <dbReference type="ARBA" id="ARBA00022801"/>
    </source>
</evidence>
<dbReference type="GeneID" id="2741047"/>
<dbReference type="GO" id="GO:0005829">
    <property type="term" value="C:cytosol"/>
    <property type="evidence" value="ECO:0007669"/>
    <property type="project" value="TreeGrafter"/>
</dbReference>
<dbReference type="InterPro" id="IPR045569">
    <property type="entry name" value="Metalloprtase-TldD/E_C"/>
</dbReference>
<keyword evidence="3" id="KW-0378">Hydrolase</keyword>
<keyword evidence="4" id="KW-0482">Metalloprotease</keyword>
<keyword evidence="2" id="KW-0645">Protease</keyword>
<evidence type="ECO:0000256" key="2">
    <source>
        <dbReference type="ARBA" id="ARBA00022670"/>
    </source>
</evidence>
<dbReference type="RefSeq" id="WP_002668604.1">
    <property type="nucleotide sequence ID" value="NZ_CM001795.1"/>
</dbReference>
<evidence type="ECO:0000256" key="1">
    <source>
        <dbReference type="ARBA" id="ARBA00005836"/>
    </source>
</evidence>
<dbReference type="InterPro" id="IPR051463">
    <property type="entry name" value="Peptidase_U62_metallo"/>
</dbReference>
<dbReference type="Proteomes" id="UP000011705">
    <property type="component" value="Chromosome"/>
</dbReference>
<dbReference type="Gene3D" id="3.30.2290.10">
    <property type="entry name" value="PmbA/TldD superfamily"/>
    <property type="match status" value="1"/>
</dbReference>
<feature type="domain" description="Metalloprotease TldD/E N-terminal" evidence="5">
    <location>
        <begin position="18"/>
        <end position="78"/>
    </location>
</feature>
<name>A0A0E2E7B7_TREDN</name>
<comment type="caution">
    <text evidence="7">The sequence shown here is derived from an EMBL/GenBank/DDBJ whole genome shotgun (WGS) entry which is preliminary data.</text>
</comment>
<evidence type="ECO:0008006" key="8">
    <source>
        <dbReference type="Google" id="ProtNLM"/>
    </source>
</evidence>
<dbReference type="PANTHER" id="PTHR30624">
    <property type="entry name" value="UNCHARACTERIZED PROTEIN TLDD AND PMBA"/>
    <property type="match status" value="1"/>
</dbReference>
<sequence>MKFDDLKSHARLFSEYTELRVQNDSFMTVAAVNGDLINNVQARKAGVCARSFKDGVWGFASSPEQTDEAIASSIKSANENVKFLAKKTGSGQAELPAFTGQGTYGKYDPSKDADQKEAIDFIKDLENYTAKKYPELQSRIFRISANGTERHLITSDKADAHTYISRANLVMSFKLLSEGQPIDLYDVFGGYGQFKNLFDKPNLYYSKIDEMVENLKQKAAGVYAKPGIHDVVLGPDLAGILAHEAIGHTTESDFVMSGSIAADFMNKEVATPLVTLVDFAYECNGKICPVPIWIDDEGVAAKDAVIIKDGILRSYMHNKQSAAIFKVDPTGNARANEFSDEPLVRMRNTAILPGKDKLKDMIASIDDGYYFVRSSNGQADSTSEFMFGVVLGYEIKNGKIGRAVKDCTIAGVAFDMLKTVTMVSDDMSWSNAGMCGKKQLINVGMGGPAIKCKIGVGGRE</sequence>
<dbReference type="EMBL" id="AGDV01000001">
    <property type="protein sequence ID" value="EMB35899.1"/>
    <property type="molecule type" value="Genomic_DNA"/>
</dbReference>